<feature type="compositionally biased region" description="Polar residues" evidence="1">
    <location>
        <begin position="49"/>
        <end position="60"/>
    </location>
</feature>
<dbReference type="EMBL" id="ACBY02000064">
    <property type="protein sequence ID" value="EFB74633.1"/>
    <property type="molecule type" value="Genomic_DNA"/>
</dbReference>
<dbReference type="Gene3D" id="3.40.33.10">
    <property type="entry name" value="CAP"/>
    <property type="match status" value="1"/>
</dbReference>
<dbReference type="Proteomes" id="UP000003438">
    <property type="component" value="Unassembled WGS sequence"/>
</dbReference>
<dbReference type="InterPro" id="IPR035940">
    <property type="entry name" value="CAP_sf"/>
</dbReference>
<proteinExistence type="predicted"/>
<evidence type="ECO:0000259" key="3">
    <source>
        <dbReference type="Pfam" id="PF00188"/>
    </source>
</evidence>
<dbReference type="HOGENOM" id="CLU_1155907_0_0_9"/>
<dbReference type="RefSeq" id="WP_007048449.1">
    <property type="nucleotide sequence ID" value="NZ_GG704771.1"/>
</dbReference>
<dbReference type="SUPFAM" id="SSF55797">
    <property type="entry name" value="PR-1-like"/>
    <property type="match status" value="1"/>
</dbReference>
<organism evidence="4 5">
    <name type="scientific">Subdoligranulum variabile DSM 15176</name>
    <dbReference type="NCBI Taxonomy" id="411471"/>
    <lineage>
        <taxon>Bacteria</taxon>
        <taxon>Bacillati</taxon>
        <taxon>Bacillota</taxon>
        <taxon>Clostridia</taxon>
        <taxon>Eubacteriales</taxon>
        <taxon>Oscillospiraceae</taxon>
        <taxon>Subdoligranulum</taxon>
    </lineage>
</organism>
<reference evidence="4" key="1">
    <citation type="submission" date="2009-12" db="EMBL/GenBank/DDBJ databases">
        <authorList>
            <person name="Weinstock G."/>
            <person name="Sodergren E."/>
            <person name="Clifton S."/>
            <person name="Fulton L."/>
            <person name="Fulton B."/>
            <person name="Courtney L."/>
            <person name="Fronick C."/>
            <person name="Harrison M."/>
            <person name="Strong C."/>
            <person name="Farmer C."/>
            <person name="Delahaunty K."/>
            <person name="Markovic C."/>
            <person name="Hall O."/>
            <person name="Minx P."/>
            <person name="Tomlinson C."/>
            <person name="Mitreva M."/>
            <person name="Nelson J."/>
            <person name="Hou S."/>
            <person name="Wollam A."/>
            <person name="Pepin K.H."/>
            <person name="Johnson M."/>
            <person name="Bhonagiri V."/>
            <person name="Nash W.E."/>
            <person name="Warren W."/>
            <person name="Chinwalla A."/>
            <person name="Mardis E.R."/>
            <person name="Wilson R.K."/>
        </authorList>
    </citation>
    <scope>NUCLEOTIDE SEQUENCE [LARGE SCALE GENOMIC DNA]</scope>
    <source>
        <strain evidence="4">DSM 15176</strain>
    </source>
</reference>
<dbReference type="PANTHER" id="PTHR31157">
    <property type="entry name" value="SCP DOMAIN-CONTAINING PROTEIN"/>
    <property type="match status" value="1"/>
</dbReference>
<accession>D1PRU2</accession>
<keyword evidence="5" id="KW-1185">Reference proteome</keyword>
<evidence type="ECO:0000256" key="2">
    <source>
        <dbReference type="SAM" id="SignalP"/>
    </source>
</evidence>
<gene>
    <name evidence="4" type="ORF">SUBVAR_07101</name>
</gene>
<dbReference type="STRING" id="411471.SUBVAR_07101"/>
<protein>
    <submittedName>
        <fullName evidence="4">SCP-like protein</fullName>
    </submittedName>
</protein>
<feature type="signal peptide" evidence="2">
    <location>
        <begin position="1"/>
        <end position="18"/>
    </location>
</feature>
<name>D1PRU2_9FIRM</name>
<feature type="region of interest" description="Disordered" evidence="1">
    <location>
        <begin position="23"/>
        <end position="80"/>
    </location>
</feature>
<feature type="chain" id="PRO_5038419015" evidence="2">
    <location>
        <begin position="19"/>
        <end position="240"/>
    </location>
</feature>
<feature type="domain" description="SCP" evidence="3">
    <location>
        <begin position="136"/>
        <end position="239"/>
    </location>
</feature>
<dbReference type="CDD" id="cd05379">
    <property type="entry name" value="CAP_bacterial"/>
    <property type="match status" value="1"/>
</dbReference>
<dbReference type="PANTHER" id="PTHR31157:SF1">
    <property type="entry name" value="SCP DOMAIN-CONTAINING PROTEIN"/>
    <property type="match status" value="1"/>
</dbReference>
<evidence type="ECO:0000313" key="4">
    <source>
        <dbReference type="EMBL" id="EFB74633.1"/>
    </source>
</evidence>
<dbReference type="PROSITE" id="PS51257">
    <property type="entry name" value="PROKAR_LIPOPROTEIN"/>
    <property type="match status" value="1"/>
</dbReference>
<evidence type="ECO:0000313" key="5">
    <source>
        <dbReference type="Proteomes" id="UP000003438"/>
    </source>
</evidence>
<evidence type="ECO:0000256" key="1">
    <source>
        <dbReference type="SAM" id="MobiDB-lite"/>
    </source>
</evidence>
<keyword evidence="2" id="KW-0732">Signal</keyword>
<sequence>MKKALVLMLSLIMLTGCATTRTEPTVTATPESAVAATPDTAASEAPTMPESSVVDTTTTDAGEKKEMTASATPSPAPTELPEADQVEAANSEIIVEEAATSTAEMSYGALPFDLAAGTQEWWGIDSSDAAYWAVQDNINAMREAGGLPDLSMDSSLSAAADARCESFVAGGPFDHSGMTTTSEICASGPLESASAVCTAWQNSPTHYANIMNASFTSMGVGCWFCDTDQGRYTYWVVTFS</sequence>
<comment type="caution">
    <text evidence="4">The sequence shown here is derived from an EMBL/GenBank/DDBJ whole genome shotgun (WGS) entry which is preliminary data.</text>
</comment>
<dbReference type="Pfam" id="PF00188">
    <property type="entry name" value="CAP"/>
    <property type="match status" value="1"/>
</dbReference>
<dbReference type="InterPro" id="IPR014044">
    <property type="entry name" value="CAP_dom"/>
</dbReference>
<dbReference type="AlphaFoldDB" id="D1PRU2"/>
<dbReference type="OrthoDB" id="9783944at2"/>